<evidence type="ECO:0000313" key="1">
    <source>
        <dbReference type="EMBL" id="KAJ9073404.1"/>
    </source>
</evidence>
<sequence>MSQTFQVGAFSDHKLSCSTPLSLEKDTLWTGGKTNFQEYHRFLFEEVLTSKFNNLGHYSAASIMLNTIEPVWLEPQLASHFVDCNTGLTKNQLVLDRAIFMETQTQALQKICDTILPNKASPSTQFPTSFTSQIHCYTL</sequence>
<dbReference type="Proteomes" id="UP001165960">
    <property type="component" value="Unassembled WGS sequence"/>
</dbReference>
<gene>
    <name evidence="1" type="ORF">DSO57_1016945</name>
</gene>
<accession>A0ACC2TFD0</accession>
<comment type="caution">
    <text evidence="1">The sequence shown here is derived from an EMBL/GenBank/DDBJ whole genome shotgun (WGS) entry which is preliminary data.</text>
</comment>
<name>A0ACC2TFD0_9FUNG</name>
<protein>
    <submittedName>
        <fullName evidence="1">Uncharacterized protein</fullName>
    </submittedName>
</protein>
<proteinExistence type="predicted"/>
<evidence type="ECO:0000313" key="2">
    <source>
        <dbReference type="Proteomes" id="UP001165960"/>
    </source>
</evidence>
<organism evidence="1 2">
    <name type="scientific">Entomophthora muscae</name>
    <dbReference type="NCBI Taxonomy" id="34485"/>
    <lineage>
        <taxon>Eukaryota</taxon>
        <taxon>Fungi</taxon>
        <taxon>Fungi incertae sedis</taxon>
        <taxon>Zoopagomycota</taxon>
        <taxon>Entomophthoromycotina</taxon>
        <taxon>Entomophthoromycetes</taxon>
        <taxon>Entomophthorales</taxon>
        <taxon>Entomophthoraceae</taxon>
        <taxon>Entomophthora</taxon>
    </lineage>
</organism>
<keyword evidence="2" id="KW-1185">Reference proteome</keyword>
<reference evidence="1" key="1">
    <citation type="submission" date="2022-04" db="EMBL/GenBank/DDBJ databases">
        <title>Genome of the entomopathogenic fungus Entomophthora muscae.</title>
        <authorList>
            <person name="Elya C."/>
            <person name="Lovett B.R."/>
            <person name="Lee E."/>
            <person name="Macias A.M."/>
            <person name="Hajek A.E."/>
            <person name="De Bivort B.L."/>
            <person name="Kasson M.T."/>
            <person name="De Fine Licht H.H."/>
            <person name="Stajich J.E."/>
        </authorList>
    </citation>
    <scope>NUCLEOTIDE SEQUENCE</scope>
    <source>
        <strain evidence="1">Berkeley</strain>
    </source>
</reference>
<dbReference type="EMBL" id="QTSX02002910">
    <property type="protein sequence ID" value="KAJ9073404.1"/>
    <property type="molecule type" value="Genomic_DNA"/>
</dbReference>